<keyword evidence="6" id="KW-1133">Transmembrane helix</keyword>
<evidence type="ECO:0000313" key="8">
    <source>
        <dbReference type="Proteomes" id="UP000030321"/>
    </source>
</evidence>
<protein>
    <submittedName>
        <fullName evidence="7">Molybdenum ABC transporter, periplasmic molybdenum-binding protein ModA</fullName>
    </submittedName>
</protein>
<name>A0A0A1VTK9_MICAE</name>
<evidence type="ECO:0000256" key="2">
    <source>
        <dbReference type="ARBA" id="ARBA00022505"/>
    </source>
</evidence>
<dbReference type="PIRSF" id="PIRSF004846">
    <property type="entry name" value="ModA"/>
    <property type="match status" value="1"/>
</dbReference>
<evidence type="ECO:0000256" key="3">
    <source>
        <dbReference type="ARBA" id="ARBA00022723"/>
    </source>
</evidence>
<keyword evidence="6" id="KW-0812">Transmembrane</keyword>
<organism evidence="7 8">
    <name type="scientific">Microcystis aeruginosa NIES-44</name>
    <dbReference type="NCBI Taxonomy" id="449439"/>
    <lineage>
        <taxon>Bacteria</taxon>
        <taxon>Bacillati</taxon>
        <taxon>Cyanobacteriota</taxon>
        <taxon>Cyanophyceae</taxon>
        <taxon>Oscillatoriophycideae</taxon>
        <taxon>Chroococcales</taxon>
        <taxon>Microcystaceae</taxon>
        <taxon>Microcystis</taxon>
    </lineage>
</organism>
<comment type="caution">
    <text evidence="7">The sequence shown here is derived from an EMBL/GenBank/DDBJ whole genome shotgun (WGS) entry which is preliminary data.</text>
</comment>
<dbReference type="FunFam" id="3.40.190.10:FF:000035">
    <property type="entry name" value="Molybdate ABC transporter substrate-binding protein"/>
    <property type="match status" value="1"/>
</dbReference>
<feature type="binding site" evidence="5">
    <location>
        <position position="228"/>
    </location>
    <ligand>
        <name>molybdate</name>
        <dbReference type="ChEBI" id="CHEBI:36264"/>
    </ligand>
</feature>
<feature type="binding site" evidence="5">
    <location>
        <position position="183"/>
    </location>
    <ligand>
        <name>molybdate</name>
        <dbReference type="ChEBI" id="CHEBI:36264"/>
    </ligand>
</feature>
<dbReference type="SUPFAM" id="SSF53850">
    <property type="entry name" value="Periplasmic binding protein-like II"/>
    <property type="match status" value="1"/>
</dbReference>
<feature type="transmembrane region" description="Helical" evidence="6">
    <location>
        <begin position="33"/>
        <end position="54"/>
    </location>
</feature>
<feature type="binding site" evidence="5">
    <location>
        <position position="73"/>
    </location>
    <ligand>
        <name>molybdate</name>
        <dbReference type="ChEBI" id="CHEBI:36264"/>
    </ligand>
</feature>
<keyword evidence="2 5" id="KW-0500">Molybdenum</keyword>
<accession>A0A0A1VTK9</accession>
<keyword evidence="6" id="KW-0472">Membrane</keyword>
<keyword evidence="4" id="KW-0732">Signal</keyword>
<dbReference type="Gene3D" id="3.40.190.10">
    <property type="entry name" value="Periplasmic binding protein-like II"/>
    <property type="match status" value="2"/>
</dbReference>
<evidence type="ECO:0000256" key="5">
    <source>
        <dbReference type="PIRSR" id="PIRSR004846-1"/>
    </source>
</evidence>
<dbReference type="Proteomes" id="UP000030321">
    <property type="component" value="Unassembled WGS sequence"/>
</dbReference>
<dbReference type="GO" id="GO:0015689">
    <property type="term" value="P:molybdate ion transport"/>
    <property type="evidence" value="ECO:0007669"/>
    <property type="project" value="InterPro"/>
</dbReference>
<dbReference type="CDD" id="cd13537">
    <property type="entry name" value="PBP2_YvgL_like"/>
    <property type="match status" value="1"/>
</dbReference>
<dbReference type="EMBL" id="BBPA01000025">
    <property type="protein sequence ID" value="GAL92803.1"/>
    <property type="molecule type" value="Genomic_DNA"/>
</dbReference>
<dbReference type="Pfam" id="PF13531">
    <property type="entry name" value="SBP_bac_11"/>
    <property type="match status" value="1"/>
</dbReference>
<dbReference type="InterPro" id="IPR041879">
    <property type="entry name" value="YvgL-like_PBP2"/>
</dbReference>
<dbReference type="AlphaFoldDB" id="A0A0A1VTK9"/>
<dbReference type="PANTHER" id="PTHR30632:SF0">
    <property type="entry name" value="SULFATE-BINDING PROTEIN"/>
    <property type="match status" value="1"/>
</dbReference>
<dbReference type="InterPro" id="IPR050682">
    <property type="entry name" value="ModA/WtpA"/>
</dbReference>
<evidence type="ECO:0000256" key="4">
    <source>
        <dbReference type="ARBA" id="ARBA00022729"/>
    </source>
</evidence>
<reference evidence="8" key="1">
    <citation type="journal article" date="2015" name="Genome">
        <title>Whole Genome Sequence of the Non-Microcystin-Producing Microcystis aeruginosa Strain NIES-44.</title>
        <authorList>
            <person name="Okano K."/>
            <person name="Miyata N."/>
            <person name="Ozaki Y."/>
        </authorList>
    </citation>
    <scope>NUCLEOTIDE SEQUENCE [LARGE SCALE GENOMIC DNA]</scope>
    <source>
        <strain evidence="8">NIES-44</strain>
    </source>
</reference>
<comment type="similarity">
    <text evidence="1">Belongs to the bacterial solute-binding protein ModA family.</text>
</comment>
<keyword evidence="3 5" id="KW-0479">Metal-binding</keyword>
<feature type="binding site" evidence="5">
    <location>
        <position position="210"/>
    </location>
    <ligand>
        <name>molybdate</name>
        <dbReference type="ChEBI" id="CHEBI:36264"/>
    </ligand>
</feature>
<dbReference type="GO" id="GO:0030973">
    <property type="term" value="F:molybdate ion binding"/>
    <property type="evidence" value="ECO:0007669"/>
    <property type="project" value="UniProtKB-ARBA"/>
</dbReference>
<dbReference type="PANTHER" id="PTHR30632">
    <property type="entry name" value="MOLYBDATE-BINDING PERIPLASMIC PROTEIN"/>
    <property type="match status" value="1"/>
</dbReference>
<evidence type="ECO:0000256" key="1">
    <source>
        <dbReference type="ARBA" id="ARBA00009175"/>
    </source>
</evidence>
<dbReference type="InterPro" id="IPR005950">
    <property type="entry name" value="ModA"/>
</dbReference>
<evidence type="ECO:0000256" key="6">
    <source>
        <dbReference type="SAM" id="Phobius"/>
    </source>
</evidence>
<dbReference type="NCBIfam" id="TIGR01256">
    <property type="entry name" value="modA"/>
    <property type="match status" value="1"/>
</dbReference>
<dbReference type="GO" id="GO:0046872">
    <property type="term" value="F:metal ion binding"/>
    <property type="evidence" value="ECO:0007669"/>
    <property type="project" value="UniProtKB-KW"/>
</dbReference>
<proteinExistence type="inferred from homology"/>
<feature type="binding site" evidence="5">
    <location>
        <position position="101"/>
    </location>
    <ligand>
        <name>molybdate</name>
        <dbReference type="ChEBI" id="CHEBI:36264"/>
    </ligand>
</feature>
<sequence>MPQTLDTDFGQWIGCDRNINIDRLLSILMKRRYFLAFIGSIALSCLLSAGINLFSSTITTAQTQTILVSAAASLKEALEEIKPEFEKAHSNIKVNYNFGASGALQRQIEQGAPADVFLSAATKQMDALAKAGLIDTSNRRNLLTNRLVLIVPKNSTLKISDFRFLTNSNVKRIAVGEPRSVPAGQYSEEVLKNLGILEQIKPKLVLANSVRNVLAAVETGNADAGIVYITDAKISDRVKVVATAANNLHSPIIYPIAVIKASKNPQAAKTFTQYLTSAAAKNIFEKFGFGIAR</sequence>
<dbReference type="GO" id="GO:1901359">
    <property type="term" value="F:tungstate binding"/>
    <property type="evidence" value="ECO:0007669"/>
    <property type="project" value="UniProtKB-ARBA"/>
</dbReference>
<evidence type="ECO:0000313" key="7">
    <source>
        <dbReference type="EMBL" id="GAL92803.1"/>
    </source>
</evidence>
<gene>
    <name evidence="7" type="ORF">N44_01361</name>
</gene>